<evidence type="ECO:0000313" key="8">
    <source>
        <dbReference type="EMBL" id="PVG84711.1"/>
    </source>
</evidence>
<keyword evidence="5" id="KW-0326">Glycosidase</keyword>
<evidence type="ECO:0000313" key="9">
    <source>
        <dbReference type="Proteomes" id="UP000246018"/>
    </source>
</evidence>
<dbReference type="GO" id="GO:0005975">
    <property type="term" value="P:carbohydrate metabolic process"/>
    <property type="evidence" value="ECO:0007669"/>
    <property type="project" value="InterPro"/>
</dbReference>
<dbReference type="SUPFAM" id="SSF51445">
    <property type="entry name" value="(Trans)glycosidases"/>
    <property type="match status" value="1"/>
</dbReference>
<sequence>MPCGAGQAVAQPCTTRTARPCYATSGLPRPRSLFRTTLHLLSNRCEDARWGSWVASGCPVACCEDGRVPRRVATGVLALALALSACSGDGGPGPETPTSSPGASSGAEAKPPPSPAERLGLTTGWGPGQAELEQAVRLVRRMPLPDLAGQVIVAEWQGTAAPVALVRDLHLGGVIAFAENVASTSQIRAVNAALTRQVPRRWPLWLSVDQEGGIVERVKGDATRFPTFMSAGAAKSLNLTRRAARASGAELRGLGFTVVFAPDADVTAGPGDPTIGSRSAGSRAEQVATAVGAALAGYQAASIVPVVKHFPGHGSVPQDSHLTLPVQTRTRKQLQAVDLVPFRAAIDAGVPAIMVGHLDVRAIDPRVPSSLSRKVVTGLLRDELGHDGLVVTDSLSMAGVARGRTPAQSAVQALRAGNDVLLMPPAPAEARAGIVRAVRTGSLTRRRLEQAAARQVALLLHFRGTPAQRRGAPPGSGGAASRALSAGALTVVAGPCRGRLVAGSVTPTGDPVAVANFIAAARAAGLGVLLRRAVPAHLTQATPPPAREKKEKKAAFERRRRAWAAAERRRKQELAAWHRAEEARLAAGTSIGFSGYDSGTYDGEIAVAVDTPYALGEVSAPVRIATYGDTIGAMSALVDVLLGKARATGTVPVDVAGVERRGC</sequence>
<comment type="similarity">
    <text evidence="2">Belongs to the glycosyl hydrolase 3 family.</text>
</comment>
<evidence type="ECO:0000256" key="6">
    <source>
        <dbReference type="SAM" id="MobiDB-lite"/>
    </source>
</evidence>
<evidence type="ECO:0000256" key="1">
    <source>
        <dbReference type="ARBA" id="ARBA00001231"/>
    </source>
</evidence>
<dbReference type="Pfam" id="PF00933">
    <property type="entry name" value="Glyco_hydro_3"/>
    <property type="match status" value="1"/>
</dbReference>
<dbReference type="PANTHER" id="PTHR30480:SF13">
    <property type="entry name" value="BETA-HEXOSAMINIDASE"/>
    <property type="match status" value="1"/>
</dbReference>
<gene>
    <name evidence="8" type="ORF">DDE18_03695</name>
</gene>
<evidence type="ECO:0000256" key="2">
    <source>
        <dbReference type="ARBA" id="ARBA00005336"/>
    </source>
</evidence>
<reference evidence="8 9" key="1">
    <citation type="submission" date="2018-04" db="EMBL/GenBank/DDBJ databases">
        <title>Genome of Nocardioides gansuensis WSJ-1.</title>
        <authorList>
            <person name="Wu S."/>
            <person name="Wang G."/>
        </authorList>
    </citation>
    <scope>NUCLEOTIDE SEQUENCE [LARGE SCALE GENOMIC DNA]</scope>
    <source>
        <strain evidence="8 9">WSJ-1</strain>
    </source>
</reference>
<dbReference type="Proteomes" id="UP000246018">
    <property type="component" value="Unassembled WGS sequence"/>
</dbReference>
<dbReference type="PROSITE" id="PS00775">
    <property type="entry name" value="GLYCOSYL_HYDROL_F3"/>
    <property type="match status" value="1"/>
</dbReference>
<proteinExistence type="inferred from homology"/>
<keyword evidence="4" id="KW-0378">Hydrolase</keyword>
<dbReference type="OrthoDB" id="9805821at2"/>
<dbReference type="PANTHER" id="PTHR30480">
    <property type="entry name" value="BETA-HEXOSAMINIDASE-RELATED"/>
    <property type="match status" value="1"/>
</dbReference>
<dbReference type="InterPro" id="IPR019800">
    <property type="entry name" value="Glyco_hydro_3_AS"/>
</dbReference>
<dbReference type="Gene3D" id="3.20.20.300">
    <property type="entry name" value="Glycoside hydrolase, family 3, N-terminal domain"/>
    <property type="match status" value="1"/>
</dbReference>
<dbReference type="AlphaFoldDB" id="A0A2T8FG63"/>
<dbReference type="InterPro" id="IPR050226">
    <property type="entry name" value="NagZ_Beta-hexosaminidase"/>
</dbReference>
<feature type="compositionally biased region" description="Low complexity" evidence="6">
    <location>
        <begin position="96"/>
        <end position="109"/>
    </location>
</feature>
<comment type="catalytic activity">
    <reaction evidence="1">
        <text>Hydrolysis of terminal non-reducing N-acetyl-D-hexosamine residues in N-acetyl-beta-D-hexosaminides.</text>
        <dbReference type="EC" id="3.2.1.52"/>
    </reaction>
</comment>
<feature type="domain" description="Glycoside hydrolase family 3 N-terminal" evidence="7">
    <location>
        <begin position="154"/>
        <end position="454"/>
    </location>
</feature>
<dbReference type="InterPro" id="IPR036962">
    <property type="entry name" value="Glyco_hydro_3_N_sf"/>
</dbReference>
<evidence type="ECO:0000256" key="3">
    <source>
        <dbReference type="ARBA" id="ARBA00012663"/>
    </source>
</evidence>
<dbReference type="GO" id="GO:0004563">
    <property type="term" value="F:beta-N-acetylhexosaminidase activity"/>
    <property type="evidence" value="ECO:0007669"/>
    <property type="project" value="UniProtKB-EC"/>
</dbReference>
<dbReference type="InterPro" id="IPR001764">
    <property type="entry name" value="Glyco_hydro_3_N"/>
</dbReference>
<protein>
    <recommendedName>
        <fullName evidence="3">beta-N-acetylhexosaminidase</fullName>
        <ecNumber evidence="3">3.2.1.52</ecNumber>
    </recommendedName>
</protein>
<dbReference type="EMBL" id="QDGZ01000001">
    <property type="protein sequence ID" value="PVG84711.1"/>
    <property type="molecule type" value="Genomic_DNA"/>
</dbReference>
<evidence type="ECO:0000259" key="7">
    <source>
        <dbReference type="Pfam" id="PF00933"/>
    </source>
</evidence>
<dbReference type="InterPro" id="IPR017853">
    <property type="entry name" value="GH"/>
</dbReference>
<dbReference type="GO" id="GO:0009254">
    <property type="term" value="P:peptidoglycan turnover"/>
    <property type="evidence" value="ECO:0007669"/>
    <property type="project" value="TreeGrafter"/>
</dbReference>
<name>A0A2T8FG63_9ACTN</name>
<dbReference type="EC" id="3.2.1.52" evidence="3"/>
<accession>A0A2T8FG63</accession>
<feature type="region of interest" description="Disordered" evidence="6">
    <location>
        <begin position="88"/>
        <end position="125"/>
    </location>
</feature>
<evidence type="ECO:0000256" key="4">
    <source>
        <dbReference type="ARBA" id="ARBA00022801"/>
    </source>
</evidence>
<keyword evidence="9" id="KW-1185">Reference proteome</keyword>
<comment type="caution">
    <text evidence="8">The sequence shown here is derived from an EMBL/GenBank/DDBJ whole genome shotgun (WGS) entry which is preliminary data.</text>
</comment>
<organism evidence="8 9">
    <name type="scientific">Nocardioides gansuensis</name>
    <dbReference type="NCBI Taxonomy" id="2138300"/>
    <lineage>
        <taxon>Bacteria</taxon>
        <taxon>Bacillati</taxon>
        <taxon>Actinomycetota</taxon>
        <taxon>Actinomycetes</taxon>
        <taxon>Propionibacteriales</taxon>
        <taxon>Nocardioidaceae</taxon>
        <taxon>Nocardioides</taxon>
    </lineage>
</organism>
<evidence type="ECO:0000256" key="5">
    <source>
        <dbReference type="ARBA" id="ARBA00023295"/>
    </source>
</evidence>